<keyword evidence="1" id="KW-0175">Coiled coil</keyword>
<feature type="transmembrane region" description="Helical" evidence="2">
    <location>
        <begin position="308"/>
        <end position="329"/>
    </location>
</feature>
<sequence>MSELINISNKISSATTNSYLAFNYDFDIISKPKFYNSDAYNSLNPIIKQVFKTQIVNQPINTDPIQNLDFMTYMFPTSNKIQLCTNNLKQFNTYTTKYLHFTTCCPIKIDDTDIPFSIIIECESNSVQPLLIVIPVKTASRDSADTNADLDLLIKYSQVDPESTYPIQNDNIYVNNIIPLTGTFLYFNQTINTPLNNCDIVLFNTTVKTLFSIDSKDNTTPQKEFSSISNKVTSLIKPSNITYDKFSSILYVSSIGPSNSPVITENDIYIDCSVVEDSTTNKSLKKIKKKKKKKIKKKKKKKKKNNNTGLIIIMVFIIFISSLTIYFWIYNPQDTKITSRPPAANIPPSAIPPA</sequence>
<name>A0A6C0JIW4_9ZZZZ</name>
<dbReference type="AlphaFoldDB" id="A0A6C0JIW4"/>
<dbReference type="EMBL" id="MN740418">
    <property type="protein sequence ID" value="QHU05755.1"/>
    <property type="molecule type" value="Genomic_DNA"/>
</dbReference>
<reference evidence="3" key="1">
    <citation type="journal article" date="2020" name="Nature">
        <title>Giant virus diversity and host interactions through global metagenomics.</title>
        <authorList>
            <person name="Schulz F."/>
            <person name="Roux S."/>
            <person name="Paez-Espino D."/>
            <person name="Jungbluth S."/>
            <person name="Walsh D.A."/>
            <person name="Denef V.J."/>
            <person name="McMahon K.D."/>
            <person name="Konstantinidis K.T."/>
            <person name="Eloe-Fadrosh E.A."/>
            <person name="Kyrpides N.C."/>
            <person name="Woyke T."/>
        </authorList>
    </citation>
    <scope>NUCLEOTIDE SEQUENCE</scope>
    <source>
        <strain evidence="3">GVMAG-M-3300027736-24</strain>
    </source>
</reference>
<evidence type="ECO:0000256" key="1">
    <source>
        <dbReference type="SAM" id="Coils"/>
    </source>
</evidence>
<keyword evidence="2" id="KW-1133">Transmembrane helix</keyword>
<keyword evidence="2" id="KW-0472">Membrane</keyword>
<proteinExistence type="predicted"/>
<protein>
    <submittedName>
        <fullName evidence="3">Uncharacterized protein</fullName>
    </submittedName>
</protein>
<keyword evidence="2" id="KW-0812">Transmembrane</keyword>
<evidence type="ECO:0000313" key="3">
    <source>
        <dbReference type="EMBL" id="QHU05755.1"/>
    </source>
</evidence>
<feature type="coiled-coil region" evidence="1">
    <location>
        <begin position="281"/>
        <end position="308"/>
    </location>
</feature>
<accession>A0A6C0JIW4</accession>
<organism evidence="3">
    <name type="scientific">viral metagenome</name>
    <dbReference type="NCBI Taxonomy" id="1070528"/>
    <lineage>
        <taxon>unclassified sequences</taxon>
        <taxon>metagenomes</taxon>
        <taxon>organismal metagenomes</taxon>
    </lineage>
</organism>
<evidence type="ECO:0000256" key="2">
    <source>
        <dbReference type="SAM" id="Phobius"/>
    </source>
</evidence>